<gene>
    <name evidence="5" type="ORF">NIES80_38360</name>
</gene>
<evidence type="ECO:0000259" key="4">
    <source>
        <dbReference type="Pfam" id="PF01420"/>
    </source>
</evidence>
<protein>
    <submittedName>
        <fullName evidence="5">Restriction modification system DNA specificity domain protein</fullName>
    </submittedName>
</protein>
<evidence type="ECO:0000256" key="2">
    <source>
        <dbReference type="ARBA" id="ARBA00022747"/>
    </source>
</evidence>
<dbReference type="InterPro" id="IPR052021">
    <property type="entry name" value="Type-I_RS_S_subunit"/>
</dbReference>
<dbReference type="CDD" id="cd17521">
    <property type="entry name" value="RMtype1_S_Sau13435ORF2165P_TRD2-CR2_like"/>
    <property type="match status" value="1"/>
</dbReference>
<dbReference type="SUPFAM" id="SSF116734">
    <property type="entry name" value="DNA methylase specificity domain"/>
    <property type="match status" value="2"/>
</dbReference>
<sequence length="304" mass="34644">MDKTNFDIEKLWTNIPLHWSLVPLKYLCSQSALYGANIPADAYSENGVRFLRTSDIKEDGTLEPQGVYVSPELVDNYILNTHDLIISRSGTVGRAFVYSDKYEPCAYAGYLVRFIFNSRQSPKYYFYITKSLQFQLWLGTSAIEATIGNVNGEKYANIKLPNPPLSQQIAIANYLDHETVKIDKLISAKERLLDLLTEKRQSLITNVITCGLNPDVPMRDSGIEWIGNIPQHWEVEHLKYHIAKIEQGWSPQCDNFPADEDEWGVLKVGAVNAWEFNPDENKRLPTDLKPLTEYEIKPGDILIS</sequence>
<comment type="similarity">
    <text evidence="1">Belongs to the type-I restriction system S methylase family.</text>
</comment>
<dbReference type="Proteomes" id="UP000299367">
    <property type="component" value="Unassembled WGS sequence"/>
</dbReference>
<proteinExistence type="inferred from homology"/>
<dbReference type="PANTHER" id="PTHR30408:SF12">
    <property type="entry name" value="TYPE I RESTRICTION ENZYME MJAVIII SPECIFICITY SUBUNIT"/>
    <property type="match status" value="1"/>
</dbReference>
<organism evidence="5 6">
    <name type="scientific">Dolichospermum planctonicum</name>
    <dbReference type="NCBI Taxonomy" id="136072"/>
    <lineage>
        <taxon>Bacteria</taxon>
        <taxon>Bacillati</taxon>
        <taxon>Cyanobacteriota</taxon>
        <taxon>Cyanophyceae</taxon>
        <taxon>Nostocales</taxon>
        <taxon>Aphanizomenonaceae</taxon>
        <taxon>Dolichospermum</taxon>
    </lineage>
</organism>
<dbReference type="InterPro" id="IPR044946">
    <property type="entry name" value="Restrct_endonuc_typeI_TRD_sf"/>
</dbReference>
<dbReference type="OrthoDB" id="9815652at2"/>
<name>A0A480AIA8_9CYAN</name>
<dbReference type="AlphaFoldDB" id="A0A480AIA8"/>
<feature type="domain" description="Type I restriction modification DNA specificity" evidence="4">
    <location>
        <begin position="43"/>
        <end position="177"/>
    </location>
</feature>
<reference evidence="6" key="1">
    <citation type="submission" date="2019-02" db="EMBL/GenBank/DDBJ databases">
        <title>Draft genome sequence of Dolichospermum planctonicum NIES-80.</title>
        <authorList>
            <person name="Yamaguchi H."/>
            <person name="Suzuki S."/>
            <person name="Kawachi M."/>
        </authorList>
    </citation>
    <scope>NUCLEOTIDE SEQUENCE [LARGE SCALE GENOMIC DNA]</scope>
    <source>
        <strain evidence="6">NIES-80</strain>
    </source>
</reference>
<comment type="caution">
    <text evidence="5">The sequence shown here is derived from an EMBL/GenBank/DDBJ whole genome shotgun (WGS) entry which is preliminary data.</text>
</comment>
<dbReference type="PANTHER" id="PTHR30408">
    <property type="entry name" value="TYPE-1 RESTRICTION ENZYME ECOKI SPECIFICITY PROTEIN"/>
    <property type="match status" value="1"/>
</dbReference>
<dbReference type="RefSeq" id="WP_137909522.1">
    <property type="nucleotide sequence ID" value="NZ_BJCF01000071.1"/>
</dbReference>
<keyword evidence="3" id="KW-0238">DNA-binding</keyword>
<evidence type="ECO:0000313" key="6">
    <source>
        <dbReference type="Proteomes" id="UP000299367"/>
    </source>
</evidence>
<dbReference type="InterPro" id="IPR000055">
    <property type="entry name" value="Restrct_endonuc_typeI_TRD"/>
</dbReference>
<dbReference type="Gene3D" id="3.90.220.20">
    <property type="entry name" value="DNA methylase specificity domains"/>
    <property type="match status" value="2"/>
</dbReference>
<dbReference type="GO" id="GO:0003677">
    <property type="term" value="F:DNA binding"/>
    <property type="evidence" value="ECO:0007669"/>
    <property type="project" value="UniProtKB-KW"/>
</dbReference>
<keyword evidence="2" id="KW-0680">Restriction system</keyword>
<dbReference type="Pfam" id="PF01420">
    <property type="entry name" value="Methylase_S"/>
    <property type="match status" value="1"/>
</dbReference>
<evidence type="ECO:0000256" key="3">
    <source>
        <dbReference type="ARBA" id="ARBA00023125"/>
    </source>
</evidence>
<accession>A0A480AIA8</accession>
<dbReference type="EMBL" id="BJCF01000071">
    <property type="protein sequence ID" value="GCL44112.1"/>
    <property type="molecule type" value="Genomic_DNA"/>
</dbReference>
<evidence type="ECO:0000256" key="1">
    <source>
        <dbReference type="ARBA" id="ARBA00010923"/>
    </source>
</evidence>
<evidence type="ECO:0000313" key="5">
    <source>
        <dbReference type="EMBL" id="GCL44112.1"/>
    </source>
</evidence>
<dbReference type="GO" id="GO:0009307">
    <property type="term" value="P:DNA restriction-modification system"/>
    <property type="evidence" value="ECO:0007669"/>
    <property type="project" value="UniProtKB-KW"/>
</dbReference>